<dbReference type="InterPro" id="IPR002547">
    <property type="entry name" value="tRNA-bd_dom"/>
</dbReference>
<dbReference type="PANTHER" id="PTHR11586">
    <property type="entry name" value="TRNA-AMINOACYLATION COFACTOR ARC1 FAMILY MEMBER"/>
    <property type="match status" value="1"/>
</dbReference>
<evidence type="ECO:0000256" key="1">
    <source>
        <dbReference type="ARBA" id="ARBA00022555"/>
    </source>
</evidence>
<comment type="caution">
    <text evidence="5">The sequence shown here is derived from an EMBL/GenBank/DDBJ whole genome shotgun (WGS) entry which is preliminary data.</text>
</comment>
<dbReference type="PANTHER" id="PTHR11586:SF37">
    <property type="entry name" value="TRNA-BINDING DOMAIN-CONTAINING PROTEIN"/>
    <property type="match status" value="1"/>
</dbReference>
<protein>
    <submittedName>
        <fullName evidence="5">ARC1</fullName>
    </submittedName>
</protein>
<evidence type="ECO:0000256" key="3">
    <source>
        <dbReference type="PROSITE-ProRule" id="PRU00209"/>
    </source>
</evidence>
<dbReference type="AlphaFoldDB" id="A0A1X0Q6P6"/>
<reference evidence="5 6" key="1">
    <citation type="journal article" date="2017" name="Environ. Microbiol.">
        <title>Decay of the glycolytic pathway and adaptation to intranuclear parasitism within Enterocytozoonidae microsporidia.</title>
        <authorList>
            <person name="Wiredu Boakye D."/>
            <person name="Jaroenlak P."/>
            <person name="Prachumwat A."/>
            <person name="Williams T.A."/>
            <person name="Bateman K.S."/>
            <person name="Itsathitphaisarn O."/>
            <person name="Sritunyalucksana K."/>
            <person name="Paszkiewicz K.H."/>
            <person name="Moore K.A."/>
            <person name="Stentiford G.D."/>
            <person name="Williams B.A."/>
        </authorList>
    </citation>
    <scope>NUCLEOTIDE SEQUENCE [LARGE SCALE GENOMIC DNA]</scope>
    <source>
        <strain evidence="5 6">GB1</strain>
    </source>
</reference>
<dbReference type="VEuPathDB" id="MicrosporidiaDB:HERIO_2500"/>
<sequence length="280" mass="32508">MKFFYKSEDEDLKFICSIINKSILMELANETYLVKDNIKYEGDDLVIFLFECVNIKADKTLINKFISFRKSPSKSNTNNILLNGVNYINLIRLMLKNGSFKDFEFISDMADKYKFRDIVDPDFIIMGLRGGFIKDIIEVENSDALYKETVKFSDNYECTICSGLQKKFDKKDLIENHFLFFFNLKPVKFIGIESCGMICCGSNENNLELINCSDNDYLKLDGHLDIFNSIKTGKFDAKKKNLIKSIQNFHISNHTLFFKNKKCSINNQHVKFKMETGKLS</sequence>
<dbReference type="Pfam" id="PF01588">
    <property type="entry name" value="tRNA_bind"/>
    <property type="match status" value="1"/>
</dbReference>
<gene>
    <name evidence="5" type="primary">ARC1</name>
    <name evidence="5" type="ORF">HERIO_2500</name>
</gene>
<dbReference type="SUPFAM" id="SSF50249">
    <property type="entry name" value="Nucleic acid-binding proteins"/>
    <property type="match status" value="1"/>
</dbReference>
<dbReference type="OrthoDB" id="19141at2759"/>
<evidence type="ECO:0000256" key="2">
    <source>
        <dbReference type="ARBA" id="ARBA00022884"/>
    </source>
</evidence>
<accession>A0A1X0Q6P6</accession>
<keyword evidence="6" id="KW-1185">Reference proteome</keyword>
<evidence type="ECO:0000259" key="4">
    <source>
        <dbReference type="PROSITE" id="PS50886"/>
    </source>
</evidence>
<feature type="domain" description="TRNA-binding" evidence="4">
    <location>
        <begin position="122"/>
        <end position="231"/>
    </location>
</feature>
<evidence type="ECO:0000313" key="5">
    <source>
        <dbReference type="EMBL" id="ORD95435.1"/>
    </source>
</evidence>
<keyword evidence="2 3" id="KW-0694">RNA-binding</keyword>
<dbReference type="GO" id="GO:0000049">
    <property type="term" value="F:tRNA binding"/>
    <property type="evidence" value="ECO:0007669"/>
    <property type="project" value="UniProtKB-UniRule"/>
</dbReference>
<organism evidence="5 6">
    <name type="scientific">Hepatospora eriocheir</name>
    <dbReference type="NCBI Taxonomy" id="1081669"/>
    <lineage>
        <taxon>Eukaryota</taxon>
        <taxon>Fungi</taxon>
        <taxon>Fungi incertae sedis</taxon>
        <taxon>Microsporidia</taxon>
        <taxon>Hepatosporidae</taxon>
        <taxon>Hepatospora</taxon>
    </lineage>
</organism>
<dbReference type="PROSITE" id="PS50886">
    <property type="entry name" value="TRBD"/>
    <property type="match status" value="1"/>
</dbReference>
<name>A0A1X0Q6P6_9MICR</name>
<dbReference type="CDD" id="cd02153">
    <property type="entry name" value="tRNA_bindingDomain"/>
    <property type="match status" value="1"/>
</dbReference>
<dbReference type="Proteomes" id="UP000192356">
    <property type="component" value="Unassembled WGS sequence"/>
</dbReference>
<keyword evidence="1 3" id="KW-0820">tRNA-binding</keyword>
<dbReference type="Gene3D" id="2.40.50.140">
    <property type="entry name" value="Nucleic acid-binding proteins"/>
    <property type="match status" value="1"/>
</dbReference>
<dbReference type="EMBL" id="LVKB01000315">
    <property type="protein sequence ID" value="ORD95435.1"/>
    <property type="molecule type" value="Genomic_DNA"/>
</dbReference>
<dbReference type="InterPro" id="IPR051270">
    <property type="entry name" value="Tyrosine-tRNA_ligase_regulator"/>
</dbReference>
<proteinExistence type="predicted"/>
<dbReference type="VEuPathDB" id="MicrosporidiaDB:A0H76_1337"/>
<evidence type="ECO:0000313" key="6">
    <source>
        <dbReference type="Proteomes" id="UP000192356"/>
    </source>
</evidence>
<dbReference type="InterPro" id="IPR012340">
    <property type="entry name" value="NA-bd_OB-fold"/>
</dbReference>